<dbReference type="EMBL" id="QJTJ01000040">
    <property type="protein sequence ID" value="PYF02488.1"/>
    <property type="molecule type" value="Genomic_DNA"/>
</dbReference>
<comment type="cofactor">
    <cofactor evidence="1">
        <name>pyridoxal 5'-phosphate</name>
        <dbReference type="ChEBI" id="CHEBI:597326"/>
    </cofactor>
</comment>
<protein>
    <submittedName>
        <fullName evidence="9">GntR family transcriptional regulator</fullName>
    </submittedName>
</protein>
<dbReference type="InterPro" id="IPR036388">
    <property type="entry name" value="WH-like_DNA-bd_sf"/>
</dbReference>
<dbReference type="PANTHER" id="PTHR46577">
    <property type="entry name" value="HTH-TYPE TRANSCRIPTIONAL REGULATORY PROTEIN GABR"/>
    <property type="match status" value="1"/>
</dbReference>
<dbReference type="GO" id="GO:0003677">
    <property type="term" value="F:DNA binding"/>
    <property type="evidence" value="ECO:0007669"/>
    <property type="project" value="UniProtKB-KW"/>
</dbReference>
<organism evidence="9 10">
    <name type="scientific">Ureibacillus chungkukjangi</name>
    <dbReference type="NCBI Taxonomy" id="1202712"/>
    <lineage>
        <taxon>Bacteria</taxon>
        <taxon>Bacillati</taxon>
        <taxon>Bacillota</taxon>
        <taxon>Bacilli</taxon>
        <taxon>Bacillales</taxon>
        <taxon>Caryophanaceae</taxon>
        <taxon>Ureibacillus</taxon>
    </lineage>
</organism>
<dbReference type="RefSeq" id="WP_181418111.1">
    <property type="nucleotide sequence ID" value="NZ_CP085009.1"/>
</dbReference>
<keyword evidence="6" id="KW-0238">DNA-binding</keyword>
<dbReference type="Proteomes" id="UP000247416">
    <property type="component" value="Unassembled WGS sequence"/>
</dbReference>
<dbReference type="PROSITE" id="PS50949">
    <property type="entry name" value="HTH_GNTR"/>
    <property type="match status" value="1"/>
</dbReference>
<keyword evidence="3" id="KW-0808">Transferase</keyword>
<dbReference type="SUPFAM" id="SSF46785">
    <property type="entry name" value="Winged helix' DNA-binding domain"/>
    <property type="match status" value="1"/>
</dbReference>
<evidence type="ECO:0000256" key="5">
    <source>
        <dbReference type="ARBA" id="ARBA00023015"/>
    </source>
</evidence>
<reference evidence="9 10" key="1">
    <citation type="submission" date="2018-06" db="EMBL/GenBank/DDBJ databases">
        <title>Genomic Encyclopedia of Archaeal and Bacterial Type Strains, Phase II (KMG-II): from individual species to whole genera.</title>
        <authorList>
            <person name="Goeker M."/>
        </authorList>
    </citation>
    <scope>NUCLEOTIDE SEQUENCE [LARGE SCALE GENOMIC DNA]</scope>
    <source>
        <strain evidence="9 10">KACC 16626</strain>
    </source>
</reference>
<evidence type="ECO:0000256" key="2">
    <source>
        <dbReference type="ARBA" id="ARBA00005384"/>
    </source>
</evidence>
<evidence type="ECO:0000256" key="4">
    <source>
        <dbReference type="ARBA" id="ARBA00022898"/>
    </source>
</evidence>
<keyword evidence="3" id="KW-0032">Aminotransferase</keyword>
<evidence type="ECO:0000259" key="8">
    <source>
        <dbReference type="PROSITE" id="PS50949"/>
    </source>
</evidence>
<dbReference type="InterPro" id="IPR015421">
    <property type="entry name" value="PyrdxlP-dep_Trfase_major"/>
</dbReference>
<keyword evidence="7" id="KW-0804">Transcription</keyword>
<dbReference type="InterPro" id="IPR051446">
    <property type="entry name" value="HTH_trans_reg/aminotransferase"/>
</dbReference>
<dbReference type="InterPro" id="IPR036390">
    <property type="entry name" value="WH_DNA-bd_sf"/>
</dbReference>
<name>A0A318THB6_9BACL</name>
<feature type="domain" description="HTH gntR-type" evidence="8">
    <location>
        <begin position="14"/>
        <end position="82"/>
    </location>
</feature>
<dbReference type="CDD" id="cd00609">
    <property type="entry name" value="AAT_like"/>
    <property type="match status" value="1"/>
</dbReference>
<evidence type="ECO:0000256" key="6">
    <source>
        <dbReference type="ARBA" id="ARBA00023125"/>
    </source>
</evidence>
<keyword evidence="10" id="KW-1185">Reference proteome</keyword>
<dbReference type="Gene3D" id="3.40.640.10">
    <property type="entry name" value="Type I PLP-dependent aspartate aminotransferase-like (Major domain)"/>
    <property type="match status" value="1"/>
</dbReference>
<dbReference type="InterPro" id="IPR000524">
    <property type="entry name" value="Tscrpt_reg_HTH_GntR"/>
</dbReference>
<dbReference type="GO" id="GO:0003700">
    <property type="term" value="F:DNA-binding transcription factor activity"/>
    <property type="evidence" value="ECO:0007669"/>
    <property type="project" value="InterPro"/>
</dbReference>
<sequence length="477" mass="54521">MDMLIFKLEKNSKKPLYEQLYIGMKDAIITKQLEVGTKLPSKRKLADFLNISQTTVEIAYGQLLAEGYIASKPRIGFFVEEIDELPFIESKQVKSQVKVRSNLSEPFKYNFHPGKIDTESFPFAIWRKYAKDLFDYPSKEYLQVGEAQGEYELRVEIANYLYQSRGIICNPEQIVIGSGTEQLLPMILRLIEMNSKIALENPGYSAIPRIHLANKALPVGVDEDGLIVDELEQTDANIVYITPSHQFPTGAVLSAARRTQLLNWASKAENRYIIEDDYDSEFRYIGKPIPALQGMDQNEKVIYLSTFTKSLMPSLRVAYFVLPPSLLQNYQEIFSYYSATVPRFDQHILANFMKDGHFSKHLNRMRKIYRKKHDKLTNTLTNSYPAIAITGDHAGMHILISVPINHHSEQELKKLANENGIAVYPVSDYLLKPIEYAQPTFLLGFGGIALDDIEPAIHELMRCWSVKRNQKKGKSHD</sequence>
<dbReference type="Pfam" id="PF00392">
    <property type="entry name" value="GntR"/>
    <property type="match status" value="1"/>
</dbReference>
<dbReference type="Gene3D" id="1.10.10.10">
    <property type="entry name" value="Winged helix-like DNA-binding domain superfamily/Winged helix DNA-binding domain"/>
    <property type="match status" value="1"/>
</dbReference>
<keyword evidence="5" id="KW-0805">Transcription regulation</keyword>
<dbReference type="InterPro" id="IPR004839">
    <property type="entry name" value="Aminotransferase_I/II_large"/>
</dbReference>
<keyword evidence="4" id="KW-0663">Pyridoxal phosphate</keyword>
<dbReference type="SUPFAM" id="SSF53383">
    <property type="entry name" value="PLP-dependent transferases"/>
    <property type="match status" value="1"/>
</dbReference>
<proteinExistence type="inferred from homology"/>
<evidence type="ECO:0000256" key="1">
    <source>
        <dbReference type="ARBA" id="ARBA00001933"/>
    </source>
</evidence>
<evidence type="ECO:0000256" key="7">
    <source>
        <dbReference type="ARBA" id="ARBA00023163"/>
    </source>
</evidence>
<dbReference type="Pfam" id="PF00155">
    <property type="entry name" value="Aminotran_1_2"/>
    <property type="match status" value="1"/>
</dbReference>
<evidence type="ECO:0000313" key="9">
    <source>
        <dbReference type="EMBL" id="PYF02488.1"/>
    </source>
</evidence>
<dbReference type="SMART" id="SM00345">
    <property type="entry name" value="HTH_GNTR"/>
    <property type="match status" value="1"/>
</dbReference>
<comment type="caution">
    <text evidence="9">The sequence shown here is derived from an EMBL/GenBank/DDBJ whole genome shotgun (WGS) entry which is preliminary data.</text>
</comment>
<dbReference type="GO" id="GO:0030170">
    <property type="term" value="F:pyridoxal phosphate binding"/>
    <property type="evidence" value="ECO:0007669"/>
    <property type="project" value="InterPro"/>
</dbReference>
<dbReference type="GO" id="GO:0008483">
    <property type="term" value="F:transaminase activity"/>
    <property type="evidence" value="ECO:0007669"/>
    <property type="project" value="UniProtKB-KW"/>
</dbReference>
<dbReference type="InterPro" id="IPR015424">
    <property type="entry name" value="PyrdxlP-dep_Trfase"/>
</dbReference>
<dbReference type="CDD" id="cd07377">
    <property type="entry name" value="WHTH_GntR"/>
    <property type="match status" value="1"/>
</dbReference>
<accession>A0A318THB6</accession>
<comment type="similarity">
    <text evidence="2">In the C-terminal section; belongs to the class-I pyridoxal-phosphate-dependent aminotransferase family.</text>
</comment>
<dbReference type="AlphaFoldDB" id="A0A318THB6"/>
<evidence type="ECO:0000313" key="10">
    <source>
        <dbReference type="Proteomes" id="UP000247416"/>
    </source>
</evidence>
<dbReference type="PANTHER" id="PTHR46577:SF1">
    <property type="entry name" value="HTH-TYPE TRANSCRIPTIONAL REGULATORY PROTEIN GABR"/>
    <property type="match status" value="1"/>
</dbReference>
<gene>
    <name evidence="9" type="ORF">BJ095_1406</name>
</gene>
<evidence type="ECO:0000256" key="3">
    <source>
        <dbReference type="ARBA" id="ARBA00022576"/>
    </source>
</evidence>